<dbReference type="Proteomes" id="UP001204151">
    <property type="component" value="Unassembled WGS sequence"/>
</dbReference>
<dbReference type="Pfam" id="PF12802">
    <property type="entry name" value="MarR_2"/>
    <property type="match status" value="1"/>
</dbReference>
<evidence type="ECO:0000313" key="5">
    <source>
        <dbReference type="EMBL" id="MCS0581717.1"/>
    </source>
</evidence>
<evidence type="ECO:0000313" key="6">
    <source>
        <dbReference type="Proteomes" id="UP001204151"/>
    </source>
</evidence>
<reference evidence="5 6" key="1">
    <citation type="submission" date="2022-08" db="EMBL/GenBank/DDBJ databases">
        <title>Reclassification of Massilia species as members of the genera Telluria, Duganella, Pseudoduganella, Mokoshia gen. nov. and Zemynaea gen. nov. using orthogonal and non-orthogonal genome-based approaches.</title>
        <authorList>
            <person name="Bowman J.P."/>
        </authorList>
    </citation>
    <scope>NUCLEOTIDE SEQUENCE [LARGE SCALE GENOMIC DNA]</scope>
    <source>
        <strain evidence="5 6">JCM 31316</strain>
    </source>
</reference>
<dbReference type="SUPFAM" id="SSF46785">
    <property type="entry name" value="Winged helix' DNA-binding domain"/>
    <property type="match status" value="1"/>
</dbReference>
<dbReference type="InterPro" id="IPR000835">
    <property type="entry name" value="HTH_MarR-typ"/>
</dbReference>
<evidence type="ECO:0000256" key="2">
    <source>
        <dbReference type="ARBA" id="ARBA00023125"/>
    </source>
</evidence>
<dbReference type="InterPro" id="IPR036390">
    <property type="entry name" value="WH_DNA-bd_sf"/>
</dbReference>
<dbReference type="PROSITE" id="PS50995">
    <property type="entry name" value="HTH_MARR_2"/>
    <property type="match status" value="1"/>
</dbReference>
<name>A0ABT1ZP80_9BURK</name>
<gene>
    <name evidence="5" type="ORF">NX784_08935</name>
</gene>
<evidence type="ECO:0000259" key="4">
    <source>
        <dbReference type="PROSITE" id="PS50995"/>
    </source>
</evidence>
<sequence>MNNADDPDDRFLHALQGAARAWRFALERHLKAHGLTTAAWNALAAVADSTEPPSQRELARRLGVDGATLVTTIDRLAAGDLVRRDAAPGDRRVKRIGLTPAGASVAAQVRADAAALRARTVARLDADATAAAAGLLDDLQRLLEGA</sequence>
<dbReference type="PANTHER" id="PTHR33164:SF64">
    <property type="entry name" value="TRANSCRIPTIONAL REGULATOR SLYA"/>
    <property type="match status" value="1"/>
</dbReference>
<accession>A0ABT1ZP80</accession>
<evidence type="ECO:0000256" key="1">
    <source>
        <dbReference type="ARBA" id="ARBA00023015"/>
    </source>
</evidence>
<keyword evidence="3" id="KW-0804">Transcription</keyword>
<dbReference type="PRINTS" id="PR00598">
    <property type="entry name" value="HTHMARR"/>
</dbReference>
<dbReference type="EMBL" id="JANUGW010000005">
    <property type="protein sequence ID" value="MCS0581717.1"/>
    <property type="molecule type" value="Genomic_DNA"/>
</dbReference>
<dbReference type="PANTHER" id="PTHR33164">
    <property type="entry name" value="TRANSCRIPTIONAL REGULATOR, MARR FAMILY"/>
    <property type="match status" value="1"/>
</dbReference>
<protein>
    <submittedName>
        <fullName evidence="5">MarR family transcriptional regulator</fullName>
    </submittedName>
</protein>
<proteinExistence type="predicted"/>
<dbReference type="SMART" id="SM00347">
    <property type="entry name" value="HTH_MARR"/>
    <property type="match status" value="1"/>
</dbReference>
<organism evidence="5 6">
    <name type="scientific">Massilia pinisoli</name>
    <dbReference type="NCBI Taxonomy" id="1772194"/>
    <lineage>
        <taxon>Bacteria</taxon>
        <taxon>Pseudomonadati</taxon>
        <taxon>Pseudomonadota</taxon>
        <taxon>Betaproteobacteria</taxon>
        <taxon>Burkholderiales</taxon>
        <taxon>Oxalobacteraceae</taxon>
        <taxon>Telluria group</taxon>
        <taxon>Massilia</taxon>
    </lineage>
</organism>
<dbReference type="InterPro" id="IPR036388">
    <property type="entry name" value="WH-like_DNA-bd_sf"/>
</dbReference>
<dbReference type="RefSeq" id="WP_258816302.1">
    <property type="nucleotide sequence ID" value="NZ_JANUGW010000005.1"/>
</dbReference>
<dbReference type="InterPro" id="IPR039422">
    <property type="entry name" value="MarR/SlyA-like"/>
</dbReference>
<keyword evidence="6" id="KW-1185">Reference proteome</keyword>
<dbReference type="Gene3D" id="1.10.10.10">
    <property type="entry name" value="Winged helix-like DNA-binding domain superfamily/Winged helix DNA-binding domain"/>
    <property type="match status" value="1"/>
</dbReference>
<feature type="domain" description="HTH marR-type" evidence="4">
    <location>
        <begin position="8"/>
        <end position="144"/>
    </location>
</feature>
<keyword evidence="2" id="KW-0238">DNA-binding</keyword>
<comment type="caution">
    <text evidence="5">The sequence shown here is derived from an EMBL/GenBank/DDBJ whole genome shotgun (WGS) entry which is preliminary data.</text>
</comment>
<evidence type="ECO:0000256" key="3">
    <source>
        <dbReference type="ARBA" id="ARBA00023163"/>
    </source>
</evidence>
<keyword evidence="1" id="KW-0805">Transcription regulation</keyword>